<evidence type="ECO:0000313" key="2">
    <source>
        <dbReference type="EMBL" id="KAF9417529.1"/>
    </source>
</evidence>
<keyword evidence="3" id="KW-1185">Reference proteome</keyword>
<evidence type="ECO:0000256" key="1">
    <source>
        <dbReference type="SAM" id="Phobius"/>
    </source>
</evidence>
<dbReference type="AlphaFoldDB" id="A0A835L4K3"/>
<dbReference type="EMBL" id="JACKWZ010000069">
    <property type="protein sequence ID" value="KAF9417529.1"/>
    <property type="molecule type" value="Genomic_DNA"/>
</dbReference>
<protein>
    <submittedName>
        <fullName evidence="2">Uncharacterized protein</fullName>
    </submittedName>
</protein>
<feature type="transmembrane region" description="Helical" evidence="1">
    <location>
        <begin position="33"/>
        <end position="54"/>
    </location>
</feature>
<sequence>MAGEDKKTPAPGDVDADSVVRQLGQAGRFHMRVYVLMALAAVQVGLLHTTYIFLAAGVPYRYCLLHSHSLLSLSLKLPVSCSIDSFFKPTSYLLDKE</sequence>
<name>A0A835L4K3_SPOEX</name>
<reference evidence="2" key="1">
    <citation type="submission" date="2020-08" db="EMBL/GenBank/DDBJ databases">
        <title>Spodoptera exigua strain:BAW_Kor-Di-RS1 Genome sequencing and assembly.</title>
        <authorList>
            <person name="Kim J."/>
            <person name="Nam H.Y."/>
            <person name="Kwon M."/>
            <person name="Choi J.H."/>
            <person name="Cho S.R."/>
            <person name="Kim G.-H."/>
        </authorList>
    </citation>
    <scope>NUCLEOTIDE SEQUENCE</scope>
    <source>
        <strain evidence="2">BAW_Kor-Di-RS1</strain>
        <tissue evidence="2">Whole-body</tissue>
    </source>
</reference>
<keyword evidence="1" id="KW-1133">Transmembrane helix</keyword>
<accession>A0A835L4K3</accession>
<organism evidence="2 3">
    <name type="scientific">Spodoptera exigua</name>
    <name type="common">Beet armyworm</name>
    <name type="synonym">Noctua fulgens</name>
    <dbReference type="NCBI Taxonomy" id="7107"/>
    <lineage>
        <taxon>Eukaryota</taxon>
        <taxon>Metazoa</taxon>
        <taxon>Ecdysozoa</taxon>
        <taxon>Arthropoda</taxon>
        <taxon>Hexapoda</taxon>
        <taxon>Insecta</taxon>
        <taxon>Pterygota</taxon>
        <taxon>Neoptera</taxon>
        <taxon>Endopterygota</taxon>
        <taxon>Lepidoptera</taxon>
        <taxon>Glossata</taxon>
        <taxon>Ditrysia</taxon>
        <taxon>Noctuoidea</taxon>
        <taxon>Noctuidae</taxon>
        <taxon>Amphipyrinae</taxon>
        <taxon>Spodoptera</taxon>
    </lineage>
</organism>
<keyword evidence="1" id="KW-0812">Transmembrane</keyword>
<gene>
    <name evidence="2" type="ORF">HW555_005359</name>
</gene>
<dbReference type="Proteomes" id="UP000648187">
    <property type="component" value="Unassembled WGS sequence"/>
</dbReference>
<proteinExistence type="predicted"/>
<comment type="caution">
    <text evidence="2">The sequence shown here is derived from an EMBL/GenBank/DDBJ whole genome shotgun (WGS) entry which is preliminary data.</text>
</comment>
<keyword evidence="1" id="KW-0472">Membrane</keyword>
<evidence type="ECO:0000313" key="3">
    <source>
        <dbReference type="Proteomes" id="UP000648187"/>
    </source>
</evidence>